<evidence type="ECO:0000259" key="1">
    <source>
        <dbReference type="PROSITE" id="PS50181"/>
    </source>
</evidence>
<keyword evidence="3" id="KW-1185">Reference proteome</keyword>
<dbReference type="InterPro" id="IPR001810">
    <property type="entry name" value="F-box_dom"/>
</dbReference>
<reference evidence="2" key="1">
    <citation type="journal article" date="2020" name="BMC Genomics">
        <title>Correction to: Identification and distribution of gene clusters required for synthesis of sphingolipid metabolism inhibitors in diverse species of the filamentous fungus Fusarium.</title>
        <authorList>
            <person name="Kim H.S."/>
            <person name="Lohmar J.M."/>
            <person name="Busman M."/>
            <person name="Brown D.W."/>
            <person name="Naumann T.A."/>
            <person name="Divon H.H."/>
            <person name="Lysoe E."/>
            <person name="Uhlig S."/>
            <person name="Proctor R.H."/>
        </authorList>
    </citation>
    <scope>NUCLEOTIDE SEQUENCE</scope>
    <source>
        <strain evidence="2">NRRL 22465</strain>
    </source>
</reference>
<comment type="caution">
    <text evidence="2">The sequence shown here is derived from an EMBL/GenBank/DDBJ whole genome shotgun (WGS) entry which is preliminary data.</text>
</comment>
<evidence type="ECO:0000313" key="2">
    <source>
        <dbReference type="EMBL" id="KAF4968436.1"/>
    </source>
</evidence>
<dbReference type="SUPFAM" id="SSF81383">
    <property type="entry name" value="F-box domain"/>
    <property type="match status" value="1"/>
</dbReference>
<reference evidence="2" key="2">
    <citation type="submission" date="2020-05" db="EMBL/GenBank/DDBJ databases">
        <authorList>
            <person name="Kim H.-S."/>
            <person name="Proctor R.H."/>
            <person name="Brown D.W."/>
        </authorList>
    </citation>
    <scope>NUCLEOTIDE SEQUENCE</scope>
    <source>
        <strain evidence="2">NRRL 22465</strain>
    </source>
</reference>
<dbReference type="PROSITE" id="PS50181">
    <property type="entry name" value="FBOX"/>
    <property type="match status" value="1"/>
</dbReference>
<accession>A0A8H4U253</accession>
<evidence type="ECO:0000313" key="3">
    <source>
        <dbReference type="Proteomes" id="UP000635477"/>
    </source>
</evidence>
<feature type="domain" description="F-box" evidence="1">
    <location>
        <begin position="47"/>
        <end position="93"/>
    </location>
</feature>
<dbReference type="CDD" id="cd09917">
    <property type="entry name" value="F-box_SF"/>
    <property type="match status" value="1"/>
</dbReference>
<dbReference type="InterPro" id="IPR036047">
    <property type="entry name" value="F-box-like_dom_sf"/>
</dbReference>
<dbReference type="AlphaFoldDB" id="A0A8H4U253"/>
<dbReference type="EMBL" id="JABEYC010001158">
    <property type="protein sequence ID" value="KAF4968436.1"/>
    <property type="molecule type" value="Genomic_DNA"/>
</dbReference>
<organism evidence="2 3">
    <name type="scientific">Fusarium zealandicum</name>
    <dbReference type="NCBI Taxonomy" id="1053134"/>
    <lineage>
        <taxon>Eukaryota</taxon>
        <taxon>Fungi</taxon>
        <taxon>Dikarya</taxon>
        <taxon>Ascomycota</taxon>
        <taxon>Pezizomycotina</taxon>
        <taxon>Sordariomycetes</taxon>
        <taxon>Hypocreomycetidae</taxon>
        <taxon>Hypocreales</taxon>
        <taxon>Nectriaceae</taxon>
        <taxon>Fusarium</taxon>
        <taxon>Fusarium staphyleae species complex</taxon>
    </lineage>
</organism>
<name>A0A8H4U253_9HYPO</name>
<sequence>MILLSRQHIDPIGGYLGHKGASPFYHTSACSTSRAAWLPPPRRPAMPSLLERLPTEVQGIMFSKLDYQSLILLSTVNRHFHCLVDPQRMADPADKFEFVMRAAKDFSQHRPGKKGQDQQPSNFECYICFRVRAPEHFDVFQAPSAFFDPHGRVVSDREPGPGDRRIYLRRFCIECGDGPESLGLSMPAGLAEARLPAVPGLRSKLPVTTKEKVVIQQ</sequence>
<protein>
    <recommendedName>
        <fullName evidence="1">F-box domain-containing protein</fullName>
    </recommendedName>
</protein>
<dbReference type="OrthoDB" id="5232052at2759"/>
<proteinExistence type="predicted"/>
<dbReference type="Proteomes" id="UP000635477">
    <property type="component" value="Unassembled WGS sequence"/>
</dbReference>
<gene>
    <name evidence="2" type="ORF">FZEAL_10394</name>
</gene>